<reference evidence="7 8" key="1">
    <citation type="submission" date="2018-11" db="EMBL/GenBank/DDBJ databases">
        <title>Phylogenetic determinants of toxin gene distribution in genomes of Brevibacillus laterosporus.</title>
        <authorList>
            <person name="Glare T.R."/>
            <person name="Durrant A."/>
            <person name="Berry C."/>
            <person name="Palma L."/>
            <person name="Ormskirk M."/>
            <person name="Cox M.O."/>
        </authorList>
    </citation>
    <scope>NUCLEOTIDE SEQUENCE [LARGE SCALE GENOMIC DNA]</scope>
    <source>
        <strain evidence="7 8">1821L</strain>
    </source>
</reference>
<gene>
    <name evidence="7" type="ORF">EEL30_23780</name>
</gene>
<evidence type="ECO:0000313" key="8">
    <source>
        <dbReference type="Proteomes" id="UP000319432"/>
    </source>
</evidence>
<feature type="active site" description="Nucleophile" evidence="5">
    <location>
        <position position="44"/>
    </location>
</feature>
<dbReference type="PANTHER" id="PTHR14226:SF76">
    <property type="entry name" value="NTE FAMILY PROTEIN RSSA"/>
    <property type="match status" value="1"/>
</dbReference>
<dbReference type="GO" id="GO:0046470">
    <property type="term" value="P:phosphatidylcholine metabolic process"/>
    <property type="evidence" value="ECO:0007669"/>
    <property type="project" value="InterPro"/>
</dbReference>
<evidence type="ECO:0000313" key="7">
    <source>
        <dbReference type="EMBL" id="QDX95047.1"/>
    </source>
</evidence>
<dbReference type="InterPro" id="IPR001423">
    <property type="entry name" value="LysoPLipase_patatin_CS"/>
</dbReference>
<evidence type="ECO:0000256" key="1">
    <source>
        <dbReference type="ARBA" id="ARBA00006636"/>
    </source>
</evidence>
<dbReference type="OrthoDB" id="9770965at2"/>
<dbReference type="GO" id="GO:0004622">
    <property type="term" value="F:phosphatidylcholine lysophospholipase activity"/>
    <property type="evidence" value="ECO:0007669"/>
    <property type="project" value="InterPro"/>
</dbReference>
<dbReference type="SUPFAM" id="SSF52151">
    <property type="entry name" value="FabD/lysophospholipase-like"/>
    <property type="match status" value="1"/>
</dbReference>
<feature type="short sequence motif" description="DGA/G" evidence="5">
    <location>
        <begin position="156"/>
        <end position="158"/>
    </location>
</feature>
<feature type="active site" description="Proton acceptor" evidence="5">
    <location>
        <position position="156"/>
    </location>
</feature>
<dbReference type="AlphaFoldDB" id="A0A518VDI9"/>
<dbReference type="InterPro" id="IPR002641">
    <property type="entry name" value="PNPLA_dom"/>
</dbReference>
<dbReference type="InterPro" id="IPR016035">
    <property type="entry name" value="Acyl_Trfase/lysoPLipase"/>
</dbReference>
<sequence>MTEKKRPTVGLALGSGGARGFAHIGILKVFEEHNIPIDYIAGSSMGSMVAAFYANGIKPDMMEKLAINLKRKHWLDLVVPHMGLVAGQKIKEIIRLLTHGKNIEELQIPLAIVATDIETGERVVFTEGPVDTAVRSSIAIPGIFVPERVNGRLLVDGGVIDRVPITVTREMGADLVLAIDVANFDTKMKVSTIFDVIAQTIDVMEREILRHRMLSADLVIRPEVGHIGSLSFTQIASIVELGEIAAQMYVDQIKEMIENWEEANAERTPIERAFKTNQ</sequence>
<evidence type="ECO:0000259" key="6">
    <source>
        <dbReference type="PROSITE" id="PS51635"/>
    </source>
</evidence>
<proteinExistence type="inferred from homology"/>
<evidence type="ECO:0000256" key="4">
    <source>
        <dbReference type="ARBA" id="ARBA00023098"/>
    </source>
</evidence>
<organism evidence="7 8">
    <name type="scientific">Brevibacillus laterosporus</name>
    <name type="common">Bacillus laterosporus</name>
    <dbReference type="NCBI Taxonomy" id="1465"/>
    <lineage>
        <taxon>Bacteria</taxon>
        <taxon>Bacillati</taxon>
        <taxon>Bacillota</taxon>
        <taxon>Bacilli</taxon>
        <taxon>Bacillales</taxon>
        <taxon>Paenibacillaceae</taxon>
        <taxon>Brevibacillus</taxon>
    </lineage>
</organism>
<dbReference type="PANTHER" id="PTHR14226">
    <property type="entry name" value="NEUROPATHY TARGET ESTERASE/SWISS CHEESE D.MELANOGASTER"/>
    <property type="match status" value="1"/>
</dbReference>
<keyword evidence="2 5" id="KW-0378">Hydrolase</keyword>
<keyword evidence="8" id="KW-1185">Reference proteome</keyword>
<feature type="domain" description="PNPLA" evidence="6">
    <location>
        <begin position="11"/>
        <end position="169"/>
    </location>
</feature>
<dbReference type="Gene3D" id="3.40.1090.10">
    <property type="entry name" value="Cytosolic phospholipase A2 catalytic domain"/>
    <property type="match status" value="1"/>
</dbReference>
<dbReference type="GO" id="GO:0016042">
    <property type="term" value="P:lipid catabolic process"/>
    <property type="evidence" value="ECO:0007669"/>
    <property type="project" value="UniProtKB-UniRule"/>
</dbReference>
<keyword evidence="4 5" id="KW-0443">Lipid metabolism</keyword>
<feature type="short sequence motif" description="GXSXG" evidence="5">
    <location>
        <begin position="42"/>
        <end position="46"/>
    </location>
</feature>
<accession>A0A518VDI9</accession>
<dbReference type="PROSITE" id="PS51635">
    <property type="entry name" value="PNPLA"/>
    <property type="match status" value="1"/>
</dbReference>
<evidence type="ECO:0000256" key="3">
    <source>
        <dbReference type="ARBA" id="ARBA00022963"/>
    </source>
</evidence>
<dbReference type="Proteomes" id="UP000319432">
    <property type="component" value="Chromosome"/>
</dbReference>
<keyword evidence="3 5" id="KW-0442">Lipid degradation</keyword>
<comment type="similarity">
    <text evidence="1">Belongs to the NTE family.</text>
</comment>
<name>A0A518VDI9_BRELA</name>
<comment type="caution">
    <text evidence="5">Lacks conserved residue(s) required for the propagation of feature annotation.</text>
</comment>
<protein>
    <submittedName>
        <fullName evidence="7">Patatin family protein</fullName>
    </submittedName>
</protein>
<evidence type="ECO:0000256" key="2">
    <source>
        <dbReference type="ARBA" id="ARBA00022801"/>
    </source>
</evidence>
<dbReference type="PROSITE" id="PS01237">
    <property type="entry name" value="UPF0028"/>
    <property type="match status" value="1"/>
</dbReference>
<evidence type="ECO:0000256" key="5">
    <source>
        <dbReference type="PROSITE-ProRule" id="PRU01161"/>
    </source>
</evidence>
<dbReference type="Pfam" id="PF01734">
    <property type="entry name" value="Patatin"/>
    <property type="match status" value="1"/>
</dbReference>
<dbReference type="InterPro" id="IPR050301">
    <property type="entry name" value="NTE"/>
</dbReference>
<dbReference type="EMBL" id="CP033464">
    <property type="protein sequence ID" value="QDX95047.1"/>
    <property type="molecule type" value="Genomic_DNA"/>
</dbReference>